<dbReference type="PANTHER" id="PTHR14859:SF1">
    <property type="entry name" value="PGAP2-INTERACTING PROTEIN"/>
    <property type="match status" value="1"/>
</dbReference>
<dbReference type="InterPro" id="IPR053912">
    <property type="entry name" value="PGAP2IP_TM_1nd"/>
</dbReference>
<evidence type="ECO:0000259" key="15">
    <source>
        <dbReference type="Pfam" id="PF23226"/>
    </source>
</evidence>
<evidence type="ECO:0000256" key="10">
    <source>
        <dbReference type="ARBA" id="ARBA00070285"/>
    </source>
</evidence>
<proteinExistence type="inferred from homology"/>
<dbReference type="GO" id="GO:0050885">
    <property type="term" value="P:neuromuscular process controlling balance"/>
    <property type="evidence" value="ECO:0007669"/>
    <property type="project" value="Ensembl"/>
</dbReference>
<dbReference type="InterPro" id="IPR051916">
    <property type="entry name" value="GPI-anchor_lipid_remodeler"/>
</dbReference>
<keyword evidence="3 12" id="KW-0812">Transmembrane</keyword>
<dbReference type="AlphaFoldDB" id="A0A6I9LN59"/>
<evidence type="ECO:0000256" key="9">
    <source>
        <dbReference type="ARBA" id="ARBA00063490"/>
    </source>
</evidence>
<dbReference type="GO" id="GO:0042306">
    <property type="term" value="P:regulation of protein import into nucleus"/>
    <property type="evidence" value="ECO:0007669"/>
    <property type="project" value="Ensembl"/>
</dbReference>
<evidence type="ECO:0000256" key="12">
    <source>
        <dbReference type="SAM" id="Phobius"/>
    </source>
</evidence>
<organism evidence="16 17">
    <name type="scientific">Peromyscus maniculatus bairdii</name>
    <name type="common">Prairie deer mouse</name>
    <dbReference type="NCBI Taxonomy" id="230844"/>
    <lineage>
        <taxon>Eukaryota</taxon>
        <taxon>Metazoa</taxon>
        <taxon>Chordata</taxon>
        <taxon>Craniata</taxon>
        <taxon>Vertebrata</taxon>
        <taxon>Euteleostomi</taxon>
        <taxon>Mammalia</taxon>
        <taxon>Eutheria</taxon>
        <taxon>Euarchontoglires</taxon>
        <taxon>Glires</taxon>
        <taxon>Rodentia</taxon>
        <taxon>Myomorpha</taxon>
        <taxon>Muroidea</taxon>
        <taxon>Cricetidae</taxon>
        <taxon>Neotominae</taxon>
        <taxon>Peromyscus</taxon>
    </lineage>
</organism>
<feature type="transmembrane region" description="Helical" evidence="12">
    <location>
        <begin position="260"/>
        <end position="276"/>
    </location>
</feature>
<accession>A0A6I9LN59</accession>
<keyword evidence="6" id="KW-0325">Glycoprotein</keyword>
<dbReference type="GO" id="GO:0006612">
    <property type="term" value="P:protein targeting to membrane"/>
    <property type="evidence" value="ECO:0007669"/>
    <property type="project" value="Ensembl"/>
</dbReference>
<dbReference type="Gene3D" id="3.60.10.10">
    <property type="entry name" value="Endonuclease/exonuclease/phosphatase"/>
    <property type="match status" value="1"/>
</dbReference>
<evidence type="ECO:0000256" key="4">
    <source>
        <dbReference type="ARBA" id="ARBA00022989"/>
    </source>
</evidence>
<dbReference type="Ensembl" id="ENSPEMT00000005157.2">
    <property type="protein sequence ID" value="ENSPEMP00000003126.1"/>
    <property type="gene ID" value="ENSPEMG00000004208.2"/>
</dbReference>
<feature type="transmembrane region" description="Helical" evidence="12">
    <location>
        <begin position="316"/>
        <end position="337"/>
    </location>
</feature>
<dbReference type="Pfam" id="PF23021">
    <property type="entry name" value="6TM_2nd_PGAP2IP"/>
    <property type="match status" value="1"/>
</dbReference>
<dbReference type="GO" id="GO:0006506">
    <property type="term" value="P:GPI anchor biosynthetic process"/>
    <property type="evidence" value="ECO:0007669"/>
    <property type="project" value="UniProtKB-KW"/>
</dbReference>
<gene>
    <name evidence="16" type="primary">Cwh43</name>
</gene>
<feature type="transmembrane region" description="Helical" evidence="12">
    <location>
        <begin position="12"/>
        <end position="32"/>
    </location>
</feature>
<feature type="domain" description="PGAP2IP second transmembrane" evidence="13">
    <location>
        <begin position="191"/>
        <end position="368"/>
    </location>
</feature>
<dbReference type="InterPro" id="IPR036691">
    <property type="entry name" value="Endo/exonu/phosph_ase_sf"/>
</dbReference>
<evidence type="ECO:0000313" key="17">
    <source>
        <dbReference type="Proteomes" id="UP000694547"/>
    </source>
</evidence>
<reference evidence="16" key="2">
    <citation type="submission" date="2025-08" db="UniProtKB">
        <authorList>
            <consortium name="Ensembl"/>
        </authorList>
    </citation>
    <scope>IDENTIFICATION</scope>
</reference>
<evidence type="ECO:0000256" key="2">
    <source>
        <dbReference type="ARBA" id="ARBA00022502"/>
    </source>
</evidence>
<keyword evidence="2" id="KW-0337">GPI-anchor biosynthesis</keyword>
<dbReference type="GO" id="GO:0090659">
    <property type="term" value="P:walking behavior"/>
    <property type="evidence" value="ECO:0007669"/>
    <property type="project" value="Ensembl"/>
</dbReference>
<keyword evidence="17" id="KW-1185">Reference proteome</keyword>
<evidence type="ECO:0000259" key="14">
    <source>
        <dbReference type="Pfam" id="PF23022"/>
    </source>
</evidence>
<dbReference type="OrthoDB" id="68581at2759"/>
<protein>
    <recommendedName>
        <fullName evidence="10">PGAP2-interacting protein</fullName>
    </recommendedName>
    <alternativeName>
        <fullName evidence="11">Cell wall biogenesis protein 43 C-terminal homolog</fullName>
    </alternativeName>
</protein>
<dbReference type="GO" id="GO:1902531">
    <property type="term" value="P:regulation of intracellular signal transduction"/>
    <property type="evidence" value="ECO:0007669"/>
    <property type="project" value="Ensembl"/>
</dbReference>
<feature type="transmembrane region" description="Helical" evidence="12">
    <location>
        <begin position="390"/>
        <end position="408"/>
    </location>
</feature>
<dbReference type="SUPFAM" id="SSF56219">
    <property type="entry name" value="DNase I-like"/>
    <property type="match status" value="1"/>
</dbReference>
<dbReference type="GO" id="GO:0005783">
    <property type="term" value="C:endoplasmic reticulum"/>
    <property type="evidence" value="ECO:0007669"/>
    <property type="project" value="TreeGrafter"/>
</dbReference>
<feature type="transmembrane region" description="Helical" evidence="12">
    <location>
        <begin position="44"/>
        <end position="64"/>
    </location>
</feature>
<evidence type="ECO:0000256" key="3">
    <source>
        <dbReference type="ARBA" id="ARBA00022692"/>
    </source>
</evidence>
<dbReference type="InterPro" id="IPR057315">
    <property type="entry name" value="Exo_endo_phos_PGAP2IP_C"/>
</dbReference>
<dbReference type="Pfam" id="PF23022">
    <property type="entry name" value="6TM_1st_PGAP2IP"/>
    <property type="match status" value="1"/>
</dbReference>
<feature type="domain" description="PGAP2IP C-terminal nuclease-like" evidence="15">
    <location>
        <begin position="424"/>
        <end position="653"/>
    </location>
</feature>
<keyword evidence="4 12" id="KW-1133">Transmembrane helix</keyword>
<name>A0A6I9LN59_PERMB</name>
<feature type="transmembrane region" description="Helical" evidence="12">
    <location>
        <begin position="349"/>
        <end position="366"/>
    </location>
</feature>
<evidence type="ECO:0000256" key="6">
    <source>
        <dbReference type="ARBA" id="ARBA00023180"/>
    </source>
</evidence>
<feature type="transmembrane region" description="Helical" evidence="12">
    <location>
        <begin position="190"/>
        <end position="211"/>
    </location>
</feature>
<reference evidence="16 17" key="1">
    <citation type="submission" date="2018-10" db="EMBL/GenBank/DDBJ databases">
        <title>Improved assembly of the deer mouse Peromyscus maniculatus genome.</title>
        <authorList>
            <person name="Lassance J.-M."/>
            <person name="Hoekstra H.E."/>
        </authorList>
    </citation>
    <scope>NUCLEOTIDE SEQUENCE [LARGE SCALE GENOMIC DNA]</scope>
</reference>
<dbReference type="PANTHER" id="PTHR14859">
    <property type="entry name" value="CALCOFLUOR WHITE HYPERSENSITIVE PROTEIN PRECURSOR"/>
    <property type="match status" value="1"/>
</dbReference>
<dbReference type="GO" id="GO:0007155">
    <property type="term" value="P:cell adhesion"/>
    <property type="evidence" value="ECO:0007669"/>
    <property type="project" value="Ensembl"/>
</dbReference>
<dbReference type="CTD" id="80157"/>
<dbReference type="GO" id="GO:0007420">
    <property type="term" value="P:brain development"/>
    <property type="evidence" value="ECO:0007669"/>
    <property type="project" value="Ensembl"/>
</dbReference>
<evidence type="ECO:0000256" key="5">
    <source>
        <dbReference type="ARBA" id="ARBA00023136"/>
    </source>
</evidence>
<comment type="similarity">
    <text evidence="8">Belongs to the PGAP2IP family.</text>
</comment>
<dbReference type="Pfam" id="PF23226">
    <property type="entry name" value="Exo_endo_phos_PGAP2IP"/>
    <property type="match status" value="1"/>
</dbReference>
<dbReference type="GeneTree" id="ENSGT00510000048509"/>
<dbReference type="GO" id="GO:0071692">
    <property type="term" value="P:protein localization to extracellular region"/>
    <property type="evidence" value="ECO:0007669"/>
    <property type="project" value="Ensembl"/>
</dbReference>
<evidence type="ECO:0000256" key="1">
    <source>
        <dbReference type="ARBA" id="ARBA00004141"/>
    </source>
</evidence>
<dbReference type="GO" id="GO:0070613">
    <property type="term" value="P:regulation of protein processing"/>
    <property type="evidence" value="ECO:0007669"/>
    <property type="project" value="Ensembl"/>
</dbReference>
<dbReference type="GO" id="GO:0044782">
    <property type="term" value="P:cilium organization"/>
    <property type="evidence" value="ECO:0007669"/>
    <property type="project" value="Ensembl"/>
</dbReference>
<feature type="transmembrane region" description="Helical" evidence="12">
    <location>
        <begin position="93"/>
        <end position="114"/>
    </location>
</feature>
<comment type="function">
    <text evidence="7">Involved in lipid remodeling during GPI-anchor maturation.</text>
</comment>
<dbReference type="GO" id="GO:0002790">
    <property type="term" value="P:peptide secretion"/>
    <property type="evidence" value="ECO:0007669"/>
    <property type="project" value="Ensembl"/>
</dbReference>
<dbReference type="RefSeq" id="XP_006979762.1">
    <property type="nucleotide sequence ID" value="XM_006979700.4"/>
</dbReference>
<reference evidence="16" key="3">
    <citation type="submission" date="2025-09" db="UniProtKB">
        <authorList>
            <consortium name="Ensembl"/>
        </authorList>
    </citation>
    <scope>IDENTIFICATION</scope>
</reference>
<keyword evidence="5 12" id="KW-0472">Membrane</keyword>
<sequence>MPGLWRAIALETLLGYVSWSLYHGLGPTIYYFPLQTLGLTGLELFGLAFLSPVLLIIPPVWKLVNQKWTLSLLRIVTVGSIASFEAPDAKLRLVVLALGVSSSLIVQTVSWWSGSGLQRYLRIWGFILGHMLLVVLRIWYTSLNPIWSYQMPNRVILALSAIAVFDRIGTDGDYSNSEGKKPSEVTKGMASSWLLPGAAFGSLMFLTHWIFGEVSIVSRWAVSGHPHPGPDPNPFGGAVLLGLAGGLMLSGSSWLRDAGLAWWVTGAASAVGLLYLRTWAAAVSGCGLAVFTGSMWPQVLGYLVNPGTNPGETMATGMAVYTLETLFCAWCTAFKFVPGGVYARERSDVLLGTIMVIIGLSMLFGPKKNLDFLLQTKNSPKVLLRRTEKYMKLILWLLVGVGLLGLGLRHRTYEKKLGQGAPVKVVSAAIWPFRFGYDNEGWSNLEGSAQLLTQTGADFITILESDASKPYMGNNDLTMWLGEKLGFYTDFGPSTRDHTWGIMVLSRYPIVRSEHHLLPSPEGEIAPAIALTVNISNKLVDFVVTHFGNHEDDLDRKLQAIAVSKLLKNCSNQVIFLGYITSEPGSRDYLQLTEHGNVKDIDSTDHDRWCEYIMYRGLIRLGYARISHAELSDSEIQMAKFRIPDDPTNYRDNQRVVIDSRGLPKDVHFNPRFGSYKEGHNHENNHRFHMNTPKYFV</sequence>
<evidence type="ECO:0000259" key="13">
    <source>
        <dbReference type="Pfam" id="PF23021"/>
    </source>
</evidence>
<evidence type="ECO:0000256" key="8">
    <source>
        <dbReference type="ARBA" id="ARBA00060979"/>
    </source>
</evidence>
<evidence type="ECO:0000313" key="16">
    <source>
        <dbReference type="Ensembl" id="ENSPEMP00000003126.1"/>
    </source>
</evidence>
<feature type="transmembrane region" description="Helical" evidence="12">
    <location>
        <begin position="232"/>
        <end position="254"/>
    </location>
</feature>
<dbReference type="GO" id="GO:0090660">
    <property type="term" value="P:cerebrospinal fluid circulation"/>
    <property type="evidence" value="ECO:0007669"/>
    <property type="project" value="Ensembl"/>
</dbReference>
<comment type="subunit">
    <text evidence="9">Interacts with PGAP2/FRAG1.</text>
</comment>
<comment type="subcellular location">
    <subcellularLocation>
        <location evidence="1">Membrane</location>
        <topology evidence="1">Multi-pass membrane protein</topology>
    </subcellularLocation>
</comment>
<evidence type="ECO:0000256" key="7">
    <source>
        <dbReference type="ARBA" id="ARBA00058459"/>
    </source>
</evidence>
<dbReference type="GO" id="GO:0016020">
    <property type="term" value="C:membrane"/>
    <property type="evidence" value="ECO:0007669"/>
    <property type="project" value="UniProtKB-SubCell"/>
</dbReference>
<dbReference type="GO" id="GO:0006606">
    <property type="term" value="P:protein import into nucleus"/>
    <property type="evidence" value="ECO:0007669"/>
    <property type="project" value="Ensembl"/>
</dbReference>
<dbReference type="Proteomes" id="UP000694547">
    <property type="component" value="Chromosome 10"/>
</dbReference>
<dbReference type="InterPro" id="IPR053911">
    <property type="entry name" value="PGAP2IP_TM_2nd"/>
</dbReference>
<evidence type="ECO:0000256" key="11">
    <source>
        <dbReference type="ARBA" id="ARBA00083370"/>
    </source>
</evidence>
<dbReference type="GO" id="GO:0006487">
    <property type="term" value="P:protein N-linked glycosylation"/>
    <property type="evidence" value="ECO:0007669"/>
    <property type="project" value="Ensembl"/>
</dbReference>
<feature type="domain" description="PGAP2IP first transmembrane" evidence="14">
    <location>
        <begin position="16"/>
        <end position="149"/>
    </location>
</feature>
<feature type="transmembrane region" description="Helical" evidence="12">
    <location>
        <begin position="120"/>
        <end position="140"/>
    </location>
</feature>
<dbReference type="FunFam" id="3.60.10.10:FF:000021">
    <property type="entry name" value="PGAP2-interacting protein isoform A"/>
    <property type="match status" value="1"/>
</dbReference>
<dbReference type="GO" id="GO:0005576">
    <property type="term" value="C:extracellular region"/>
    <property type="evidence" value="ECO:0007669"/>
    <property type="project" value="GOC"/>
</dbReference>
<dbReference type="GeneID" id="102922060"/>
<dbReference type="GO" id="GO:0006509">
    <property type="term" value="P:membrane protein ectodomain proteolysis"/>
    <property type="evidence" value="ECO:0007669"/>
    <property type="project" value="Ensembl"/>
</dbReference>